<protein>
    <submittedName>
        <fullName evidence="1">DNA alkylation repair enzyme AlkD</fullName>
        <ecNumber evidence="1">3.2.2.-</ecNumber>
    </submittedName>
</protein>
<dbReference type="Proteomes" id="UP000007599">
    <property type="component" value="Chromosome I"/>
</dbReference>
<dbReference type="InterPro" id="IPR016024">
    <property type="entry name" value="ARM-type_fold"/>
</dbReference>
<dbReference type="Pfam" id="PF08713">
    <property type="entry name" value="DNA_alkylation"/>
    <property type="match status" value="1"/>
</dbReference>
<evidence type="ECO:0000313" key="2">
    <source>
        <dbReference type="Proteomes" id="UP000007599"/>
    </source>
</evidence>
<dbReference type="HOGENOM" id="CLU_079880_1_0_10"/>
<sequence length="222" mass="26267">MNFTEELLHELEKNSSIENTIPMENYMKNNFKFLGIKTESRRTILKNVLLKHYTEVQENYRKLALELYASKFREVHQCAIDLVLRFIKKDFKREDKFFLESLLIQNSWWDSVDTIAKYGIGGYLKVFPDEKFSLIEKFSNSDNMWLNRTAIIFQLGFKKETDFELLKAECLKNSNSNEFFIQKAMGWALRDYGATNPQAVLQFVNENNFKPLTVKEALRKIT</sequence>
<name>H8XQZ8_FLAIG</name>
<dbReference type="Gene3D" id="1.25.10.90">
    <property type="match status" value="1"/>
</dbReference>
<organism evidence="1 2">
    <name type="scientific">Flavobacterium indicum (strain DSM 17447 / CIP 109464 / GPTSA100-9)</name>
    <dbReference type="NCBI Taxonomy" id="1094466"/>
    <lineage>
        <taxon>Bacteria</taxon>
        <taxon>Pseudomonadati</taxon>
        <taxon>Bacteroidota</taxon>
        <taxon>Flavobacteriia</taxon>
        <taxon>Flavobacteriales</taxon>
        <taxon>Flavobacteriaceae</taxon>
        <taxon>Flavobacterium</taxon>
    </lineage>
</organism>
<accession>H8XQZ8</accession>
<dbReference type="PATRIC" id="fig|1094466.5.peg.1464"/>
<reference evidence="2" key="2">
    <citation type="submission" date="2012-03" db="EMBL/GenBank/DDBJ databases">
        <title>Complete genome sequence of Flavobacterium indicum GPTSA100-9T, isolated from warm spring water.</title>
        <authorList>
            <person name="Barbier P."/>
            <person name="Houel A."/>
            <person name="Loux V."/>
            <person name="Poulain J."/>
            <person name="Bernardet J.-F."/>
            <person name="Touchon M."/>
            <person name="Duchaud E."/>
        </authorList>
    </citation>
    <scope>NUCLEOTIDE SEQUENCE [LARGE SCALE GENOMIC DNA]</scope>
    <source>
        <strain evidence="2">DSM 17447 / CIP 109464 / GPTSA100-9</strain>
    </source>
</reference>
<proteinExistence type="predicted"/>
<dbReference type="InterPro" id="IPR014825">
    <property type="entry name" value="DNA_alkylation"/>
</dbReference>
<dbReference type="STRING" id="1094466.KQS_07440"/>
<evidence type="ECO:0000313" key="1">
    <source>
        <dbReference type="EMBL" id="CCG53446.1"/>
    </source>
</evidence>
<dbReference type="RefSeq" id="WP_014388571.1">
    <property type="nucleotide sequence ID" value="NC_017025.1"/>
</dbReference>
<dbReference type="AlphaFoldDB" id="H8XQZ8"/>
<dbReference type="KEGG" id="fin:KQS_07440"/>
<keyword evidence="1" id="KW-0326">Glycosidase</keyword>
<dbReference type="GO" id="GO:0016798">
    <property type="term" value="F:hydrolase activity, acting on glycosyl bonds"/>
    <property type="evidence" value="ECO:0007669"/>
    <property type="project" value="UniProtKB-KW"/>
</dbReference>
<keyword evidence="2" id="KW-1185">Reference proteome</keyword>
<keyword evidence="1" id="KW-0378">Hydrolase</keyword>
<dbReference type="SUPFAM" id="SSF48371">
    <property type="entry name" value="ARM repeat"/>
    <property type="match status" value="1"/>
</dbReference>
<dbReference type="PANTHER" id="PTHR34070">
    <property type="entry name" value="ARMADILLO-TYPE FOLD"/>
    <property type="match status" value="1"/>
</dbReference>
<dbReference type="PANTHER" id="PTHR34070:SF1">
    <property type="entry name" value="DNA ALKYLATION REPAIR PROTEIN"/>
    <property type="match status" value="1"/>
</dbReference>
<dbReference type="eggNOG" id="COG4912">
    <property type="taxonomic scope" value="Bacteria"/>
</dbReference>
<dbReference type="EC" id="3.2.2.-" evidence="1"/>
<gene>
    <name evidence="1" type="primary">alkD</name>
    <name evidence="1" type="ordered locus">KQS_07440</name>
</gene>
<dbReference type="EMBL" id="HE774682">
    <property type="protein sequence ID" value="CCG53446.1"/>
    <property type="molecule type" value="Genomic_DNA"/>
</dbReference>
<reference evidence="1 2" key="1">
    <citation type="journal article" date="2012" name="J. Bacteriol.">
        <title>Complete Genome Sequence of Flavobacterium indicum GPSTA100-9T, Isolated from Warm Spring Water.</title>
        <authorList>
            <person name="Barbier P."/>
            <person name="Houel A."/>
            <person name="Loux V."/>
            <person name="Poulain J."/>
            <person name="Bernardet J.F."/>
            <person name="Touchon M."/>
            <person name="Duchaud E."/>
        </authorList>
    </citation>
    <scope>NUCLEOTIDE SEQUENCE [LARGE SCALE GENOMIC DNA]</scope>
    <source>
        <strain evidence="2">DSM 17447 / CIP 109464 / GPTSA100-9</strain>
    </source>
</reference>
<dbReference type="OrthoDB" id="9775346at2"/>